<evidence type="ECO:0000313" key="3">
    <source>
        <dbReference type="Proteomes" id="UP000234341"/>
    </source>
</evidence>
<dbReference type="GO" id="GO:0005506">
    <property type="term" value="F:iron ion binding"/>
    <property type="evidence" value="ECO:0007669"/>
    <property type="project" value="UniProtKB-ARBA"/>
</dbReference>
<protein>
    <submittedName>
        <fullName evidence="2">Phytanoyl-CoA dioxygenase family protein</fullName>
    </submittedName>
</protein>
<evidence type="ECO:0000256" key="1">
    <source>
        <dbReference type="ARBA" id="ARBA00001954"/>
    </source>
</evidence>
<dbReference type="Pfam" id="PF05721">
    <property type="entry name" value="PhyH"/>
    <property type="match status" value="1"/>
</dbReference>
<proteinExistence type="predicted"/>
<dbReference type="OrthoDB" id="9791262at2"/>
<dbReference type="Gene3D" id="2.60.120.620">
    <property type="entry name" value="q2cbj1_9rhob like domain"/>
    <property type="match status" value="1"/>
</dbReference>
<dbReference type="SUPFAM" id="SSF51197">
    <property type="entry name" value="Clavaminate synthase-like"/>
    <property type="match status" value="1"/>
</dbReference>
<dbReference type="InterPro" id="IPR008775">
    <property type="entry name" value="Phytyl_CoA_dOase-like"/>
</dbReference>
<gene>
    <name evidence="2" type="ORF">CYJ10_07600</name>
</gene>
<dbReference type="AlphaFoldDB" id="A0A2N5CH09"/>
<dbReference type="GO" id="GO:0016706">
    <property type="term" value="F:2-oxoglutarate-dependent dioxygenase activity"/>
    <property type="evidence" value="ECO:0007669"/>
    <property type="project" value="UniProtKB-ARBA"/>
</dbReference>
<sequence>MNNESFYGNIRPNAAPDILAIHAEELATLGYTILENVIEANRLQDWRDRIDHVYARQEEEFGGRAALSAIGEQDLARAPLLHDSTFLELATQPRVLDLMRRILGDYFILNLQNAIINKPEERHHQTAWHRDLPYQNWTSSRPLALGALFAIDPFNPETGGTIVLPHSHRVESMPSAHYFENHAVQVSAAPGSVLIFDAMAFHRAGVNRSAQTRRGVNHLYTIPIMKQQYDFPAALGADFQATADVRRLLGFDSAVPQSVLDWRRIRAKRTSSNAK</sequence>
<dbReference type="PANTHER" id="PTHR20883:SF48">
    <property type="entry name" value="ECTOINE DIOXYGENASE"/>
    <property type="match status" value="1"/>
</dbReference>
<organism evidence="2 3">
    <name type="scientific">Cupriavidus pauculus</name>
    <dbReference type="NCBI Taxonomy" id="82633"/>
    <lineage>
        <taxon>Bacteria</taxon>
        <taxon>Pseudomonadati</taxon>
        <taxon>Pseudomonadota</taxon>
        <taxon>Betaproteobacteria</taxon>
        <taxon>Burkholderiales</taxon>
        <taxon>Burkholderiaceae</taxon>
        <taxon>Cupriavidus</taxon>
    </lineage>
</organism>
<reference evidence="2 3" key="1">
    <citation type="submission" date="2017-12" db="EMBL/GenBank/DDBJ databases">
        <title>Genome sequence of the active heterotrophic nitrifier-denitrifier, Cupriavidus pauculus UM1.</title>
        <authorList>
            <person name="Putonti C."/>
            <person name="Castignetti D."/>
        </authorList>
    </citation>
    <scope>NUCLEOTIDE SEQUENCE [LARGE SCALE GENOMIC DNA]</scope>
    <source>
        <strain evidence="2 3">UM1</strain>
    </source>
</reference>
<dbReference type="PANTHER" id="PTHR20883">
    <property type="entry name" value="PHYTANOYL-COA DIOXYGENASE DOMAIN CONTAINING 1"/>
    <property type="match status" value="1"/>
</dbReference>
<comment type="caution">
    <text evidence="2">The sequence shown here is derived from an EMBL/GenBank/DDBJ whole genome shotgun (WGS) entry which is preliminary data.</text>
</comment>
<dbReference type="RefSeq" id="WP_101680882.1">
    <property type="nucleotide sequence ID" value="NZ_PJRP01000002.1"/>
</dbReference>
<dbReference type="EMBL" id="PJRP01000002">
    <property type="protein sequence ID" value="PLQ01530.1"/>
    <property type="molecule type" value="Genomic_DNA"/>
</dbReference>
<name>A0A2N5CH09_9BURK</name>
<evidence type="ECO:0000313" key="2">
    <source>
        <dbReference type="EMBL" id="PLQ01530.1"/>
    </source>
</evidence>
<comment type="cofactor">
    <cofactor evidence="1">
        <name>Fe(2+)</name>
        <dbReference type="ChEBI" id="CHEBI:29033"/>
    </cofactor>
</comment>
<keyword evidence="2" id="KW-0223">Dioxygenase</keyword>
<accession>A0A2N5CH09</accession>
<keyword evidence="2" id="KW-0560">Oxidoreductase</keyword>
<dbReference type="Proteomes" id="UP000234341">
    <property type="component" value="Unassembled WGS sequence"/>
</dbReference>